<dbReference type="AlphaFoldDB" id="A0A4P9WKC3"/>
<feature type="domain" description="Choice-of-anchor A" evidence="2">
    <location>
        <begin position="56"/>
        <end position="310"/>
    </location>
</feature>
<dbReference type="NCBIfam" id="TIGR04215">
    <property type="entry name" value="choice_anch_A"/>
    <property type="match status" value="1"/>
</dbReference>
<sequence>MPFLLKSSTATALAVAFVAGLWTFAGDGGQQKPAVVSRAPRAPVTTGQCIDHPFGAAASLFNGFTLGDFHGVGSGLVEGRLAAGGSLTLDSYSVGKELPAVTADCSRTSAAMYANTIVAGGIITLPAGEFYNGHVVAGSSAKVTAKRSPSTCKVKTFLPSIDFEAAAHSLETLAAELASLSATGAIVESPADPAALHLTLSGKAVEVVECNAGMLVRAASIAVSPQSPKPPSSATLIINVVGADTVNVPALQAHWPFAQRKVIWNFVDATLLNLPHGLPPGSILALKAAVEGAGSVVGQLFAASYKGSIDFQIAPFDGCLPKVVPKTQSGQPPSSATTSL</sequence>
<dbReference type="EMBL" id="KZ994629">
    <property type="protein sequence ID" value="RKO92453.1"/>
    <property type="molecule type" value="Genomic_DNA"/>
</dbReference>
<proteinExistence type="predicted"/>
<dbReference type="InterPro" id="IPR026588">
    <property type="entry name" value="Choice_anch_A"/>
</dbReference>
<accession>A0A4P9WKC3</accession>
<protein>
    <recommendedName>
        <fullName evidence="2">Choice-of-anchor A domain-containing protein</fullName>
    </recommendedName>
</protein>
<keyword evidence="1" id="KW-0732">Signal</keyword>
<name>A0A4P9WKC3_9FUNG</name>
<feature type="chain" id="PRO_5020722357" description="Choice-of-anchor A domain-containing protein" evidence="1">
    <location>
        <begin position="21"/>
        <end position="340"/>
    </location>
</feature>
<feature type="signal peptide" evidence="1">
    <location>
        <begin position="1"/>
        <end position="20"/>
    </location>
</feature>
<organism evidence="3 4">
    <name type="scientific">Blyttiomyces helicus</name>
    <dbReference type="NCBI Taxonomy" id="388810"/>
    <lineage>
        <taxon>Eukaryota</taxon>
        <taxon>Fungi</taxon>
        <taxon>Fungi incertae sedis</taxon>
        <taxon>Chytridiomycota</taxon>
        <taxon>Chytridiomycota incertae sedis</taxon>
        <taxon>Chytridiomycetes</taxon>
        <taxon>Chytridiomycetes incertae sedis</taxon>
        <taxon>Blyttiomyces</taxon>
    </lineage>
</organism>
<evidence type="ECO:0000313" key="4">
    <source>
        <dbReference type="Proteomes" id="UP000269721"/>
    </source>
</evidence>
<evidence type="ECO:0000256" key="1">
    <source>
        <dbReference type="SAM" id="SignalP"/>
    </source>
</evidence>
<dbReference type="Pfam" id="PF20597">
    <property type="entry name" value="pAdhesive_15"/>
    <property type="match status" value="1"/>
</dbReference>
<evidence type="ECO:0000259" key="2">
    <source>
        <dbReference type="Pfam" id="PF20597"/>
    </source>
</evidence>
<gene>
    <name evidence="3" type="ORF">BDK51DRAFT_29756</name>
</gene>
<reference evidence="4" key="1">
    <citation type="journal article" date="2018" name="Nat. Microbiol.">
        <title>Leveraging single-cell genomics to expand the fungal tree of life.</title>
        <authorList>
            <person name="Ahrendt S.R."/>
            <person name="Quandt C.A."/>
            <person name="Ciobanu D."/>
            <person name="Clum A."/>
            <person name="Salamov A."/>
            <person name="Andreopoulos B."/>
            <person name="Cheng J.F."/>
            <person name="Woyke T."/>
            <person name="Pelin A."/>
            <person name="Henrissat B."/>
            <person name="Reynolds N.K."/>
            <person name="Benny G.L."/>
            <person name="Smith M.E."/>
            <person name="James T.Y."/>
            <person name="Grigoriev I.V."/>
        </authorList>
    </citation>
    <scope>NUCLEOTIDE SEQUENCE [LARGE SCALE GENOMIC DNA]</scope>
</reference>
<evidence type="ECO:0000313" key="3">
    <source>
        <dbReference type="EMBL" id="RKO92453.1"/>
    </source>
</evidence>
<keyword evidence="4" id="KW-1185">Reference proteome</keyword>
<dbReference type="Proteomes" id="UP000269721">
    <property type="component" value="Unassembled WGS sequence"/>
</dbReference>